<dbReference type="GO" id="GO:0005634">
    <property type="term" value="C:nucleus"/>
    <property type="evidence" value="ECO:0007669"/>
    <property type="project" value="UniProtKB-SubCell"/>
</dbReference>
<evidence type="ECO:0000256" key="8">
    <source>
        <dbReference type="ARBA" id="ARBA00064759"/>
    </source>
</evidence>
<dbReference type="InterPro" id="IPR016181">
    <property type="entry name" value="Acyl_CoA_acyltransferase"/>
</dbReference>
<dbReference type="Ensembl" id="ENSSHAT00000028412.1">
    <property type="protein sequence ID" value="ENSSHAP00000025624.1"/>
    <property type="gene ID" value="ENSSHAG00000018332.2"/>
</dbReference>
<reference evidence="15" key="3">
    <citation type="submission" date="2025-09" db="UniProtKB">
        <authorList>
            <consortium name="Ensembl"/>
        </authorList>
    </citation>
    <scope>IDENTIFICATION</scope>
</reference>
<keyword evidence="3" id="KW-0963">Cytoplasm</keyword>
<evidence type="ECO:0000256" key="1">
    <source>
        <dbReference type="ARBA" id="ARBA00004123"/>
    </source>
</evidence>
<evidence type="ECO:0000313" key="15">
    <source>
        <dbReference type="Ensembl" id="ENSSHAP00000025624.1"/>
    </source>
</evidence>
<dbReference type="Gene3D" id="3.90.980.20">
    <property type="match status" value="1"/>
</dbReference>
<dbReference type="Pfam" id="PF00583">
    <property type="entry name" value="Acetyltransf_1"/>
    <property type="match status" value="1"/>
</dbReference>
<comment type="function">
    <text evidence="7">Component of the ATAC complex, a complex with histone acetyltransferase activity on histones H3 and H4. May function as a scaffold for the ATAC complex to promote ATAC complex stability. Has also weak histone acetyltransferase activity toward histone H4. Required for the normal progression through G1 and G2/M phases of the cell cycle.</text>
</comment>
<organism evidence="15 16">
    <name type="scientific">Sarcophilus harrisii</name>
    <name type="common">Tasmanian devil</name>
    <name type="synonym">Sarcophilus laniarius</name>
    <dbReference type="NCBI Taxonomy" id="9305"/>
    <lineage>
        <taxon>Eukaryota</taxon>
        <taxon>Metazoa</taxon>
        <taxon>Chordata</taxon>
        <taxon>Craniata</taxon>
        <taxon>Vertebrata</taxon>
        <taxon>Euteleostomi</taxon>
        <taxon>Mammalia</taxon>
        <taxon>Metatheria</taxon>
        <taxon>Dasyuromorphia</taxon>
        <taxon>Dasyuridae</taxon>
        <taxon>Sarcophilus</taxon>
    </lineage>
</organism>
<evidence type="ECO:0000256" key="12">
    <source>
        <dbReference type="ARBA" id="ARBA00079746"/>
    </source>
</evidence>
<dbReference type="GO" id="GO:0004402">
    <property type="term" value="F:histone acetyltransferase activity"/>
    <property type="evidence" value="ECO:0007669"/>
    <property type="project" value="TreeGrafter"/>
</dbReference>
<accession>A0A7N4NNX3</accession>
<dbReference type="GO" id="GO:0005737">
    <property type="term" value="C:cytoplasm"/>
    <property type="evidence" value="ECO:0007669"/>
    <property type="project" value="UniProtKB-SubCell"/>
</dbReference>
<evidence type="ECO:0000259" key="14">
    <source>
        <dbReference type="PROSITE" id="PS51186"/>
    </source>
</evidence>
<protein>
    <recommendedName>
        <fullName evidence="9">Cysteine-rich protein 2-binding protein</fullName>
    </recommendedName>
    <alternativeName>
        <fullName evidence="11">ADA2A-containing complex subunit 2</fullName>
    </alternativeName>
    <alternativeName>
        <fullName evidence="12">CRP2-binding partner</fullName>
    </alternativeName>
    <alternativeName>
        <fullName evidence="10">Lysine acetyltransferase 14</fullName>
    </alternativeName>
</protein>
<dbReference type="PANTHER" id="PTHR20916">
    <property type="entry name" value="CYSTEINE AND GLYCINE-RICH PROTEIN 2 BINDING PROTEIN"/>
    <property type="match status" value="1"/>
</dbReference>
<evidence type="ECO:0000256" key="10">
    <source>
        <dbReference type="ARBA" id="ARBA00077405"/>
    </source>
</evidence>
<proteinExistence type="predicted"/>
<dbReference type="GO" id="GO:0051302">
    <property type="term" value="P:regulation of cell division"/>
    <property type="evidence" value="ECO:0007669"/>
    <property type="project" value="UniProtKB-ARBA"/>
</dbReference>
<feature type="region of interest" description="Disordered" evidence="13">
    <location>
        <begin position="209"/>
        <end position="321"/>
    </location>
</feature>
<gene>
    <name evidence="15" type="primary">KAT14</name>
</gene>
<evidence type="ECO:0000256" key="9">
    <source>
        <dbReference type="ARBA" id="ARBA00068048"/>
    </source>
</evidence>
<evidence type="ECO:0000256" key="7">
    <source>
        <dbReference type="ARBA" id="ARBA00053435"/>
    </source>
</evidence>
<dbReference type="PROSITE" id="PS51186">
    <property type="entry name" value="GNAT"/>
    <property type="match status" value="1"/>
</dbReference>
<keyword evidence="16" id="KW-1185">Reference proteome</keyword>
<dbReference type="AlphaFoldDB" id="A0A7N4NNX3"/>
<dbReference type="GeneTree" id="ENSGT00390000001146"/>
<dbReference type="CDD" id="cd04301">
    <property type="entry name" value="NAT_SF"/>
    <property type="match status" value="1"/>
</dbReference>
<feature type="domain" description="N-acetyltransferase" evidence="14">
    <location>
        <begin position="499"/>
        <end position="643"/>
    </location>
</feature>
<reference evidence="15 16" key="1">
    <citation type="journal article" date="2011" name="Proc. Natl. Acad. Sci. U.S.A.">
        <title>Genetic diversity and population structure of the endangered marsupial Sarcophilus harrisii (Tasmanian devil).</title>
        <authorList>
            <person name="Miller W."/>
            <person name="Hayes V.M."/>
            <person name="Ratan A."/>
            <person name="Petersen D.C."/>
            <person name="Wittekindt N.E."/>
            <person name="Miller J."/>
            <person name="Walenz B."/>
            <person name="Knight J."/>
            <person name="Qi J."/>
            <person name="Zhao F."/>
            <person name="Wang Q."/>
            <person name="Bedoya-Reina O.C."/>
            <person name="Katiyar N."/>
            <person name="Tomsho L.P."/>
            <person name="Kasson L.M."/>
            <person name="Hardie R.A."/>
            <person name="Woodbridge P."/>
            <person name="Tindall E.A."/>
            <person name="Bertelsen M.F."/>
            <person name="Dixon D."/>
            <person name="Pyecroft S."/>
            <person name="Helgen K.M."/>
            <person name="Lesk A.M."/>
            <person name="Pringle T.H."/>
            <person name="Patterson N."/>
            <person name="Zhang Y."/>
            <person name="Kreiss A."/>
            <person name="Woods G.M."/>
            <person name="Jones M.E."/>
            <person name="Schuster S.C."/>
        </authorList>
    </citation>
    <scope>NUCLEOTIDE SEQUENCE [LARGE SCALE GENOMIC DNA]</scope>
</reference>
<dbReference type="Proteomes" id="UP000007648">
    <property type="component" value="Unassembled WGS sequence"/>
</dbReference>
<reference evidence="15" key="2">
    <citation type="submission" date="2025-08" db="UniProtKB">
        <authorList>
            <consortium name="Ensembl"/>
        </authorList>
    </citation>
    <scope>IDENTIFICATION</scope>
</reference>
<dbReference type="Gene3D" id="3.40.630.30">
    <property type="match status" value="1"/>
</dbReference>
<sequence length="643" mass="73679">MDNNVHISGLMSRHDDDATRTSTSEGLEEGEVEGETLLIVESEDQGSVDLSHDQSGDSLNSDEGDVSWMEEQLSYFCDKCQKWISASQLREQLSYLKGDNFFRFTCSDCSEDGKEQFERLRLTWQQVVMLAMYNLSLEGTGRQGYFRWKEDICAFIEKHWTFLLGNRKKTSTWWSTVAGCLSVGSPVFFRSGAQEFGEPGWWKLVHNKPPTMKPEGEKLSASALKVKDDEEMEGDGVIDPGIEYVPPSTASSSSGAMVGGRKKVKAPEQIKQEVESEEEKTERMEADSEDTEDSSASLQTRTREKRKPQLEKDSKPKGPKYTPISIYEEKLLLRRLEACPSAVLVTPEARRLKRKLLVRQAKRERGLPLFDLDQVVNAALLLVDGIYGAKDGAASRIPAGHATYRTTCQDFRILDRYQTSLPSRKGYRHQTTKFLSRLVGSEDMAVDHSIVSPYTSRVLKPYIRRDYESKPPKLQLLAEIRAYLHKNDSNWKPEPEAPIDYCYVRPNHIPTINAMCHEFFWPGIDLSECLQYPDFSVVVLYKKVIIAFGFMVPDVKYNEAYISFLFVHPEWRRAGIATFMIYHLIQTCMGKDVTLHVSASNSAMLLYQKFGFKTEEYVLDFYDKYYPLESKECKHAFFLRLRR</sequence>
<comment type="subcellular location">
    <subcellularLocation>
        <location evidence="2">Cytoplasm</location>
    </subcellularLocation>
    <subcellularLocation>
        <location evidence="1">Nucleus</location>
    </subcellularLocation>
</comment>
<dbReference type="GO" id="GO:0051726">
    <property type="term" value="P:regulation of cell cycle"/>
    <property type="evidence" value="ECO:0007669"/>
    <property type="project" value="UniProtKB-ARBA"/>
</dbReference>
<keyword evidence="4" id="KW-0597">Phosphoprotein</keyword>
<evidence type="ECO:0000256" key="2">
    <source>
        <dbReference type="ARBA" id="ARBA00004496"/>
    </source>
</evidence>
<dbReference type="InterPro" id="IPR000182">
    <property type="entry name" value="GNAT_dom"/>
</dbReference>
<keyword evidence="6" id="KW-0539">Nucleus</keyword>
<evidence type="ECO:0000313" key="16">
    <source>
        <dbReference type="Proteomes" id="UP000007648"/>
    </source>
</evidence>
<evidence type="ECO:0000256" key="5">
    <source>
        <dbReference type="ARBA" id="ARBA00022990"/>
    </source>
</evidence>
<name>A0A7N4NNX3_SARHA</name>
<dbReference type="SUPFAM" id="SSF55729">
    <property type="entry name" value="Acyl-CoA N-acyltransferases (Nat)"/>
    <property type="match status" value="1"/>
</dbReference>
<dbReference type="PANTHER" id="PTHR20916:SF26">
    <property type="entry name" value="CYSTEINE-RICH PROTEIN 2-BINDING PROTEIN"/>
    <property type="match status" value="1"/>
</dbReference>
<comment type="subunit">
    <text evidence="8">Interacts with the LIM 1 domain of CSRP2. Component of the ADA2A-containing complex (ATAC), composed of CSRP2BP, KAT2A, TADA2L, TADA3L, ZZ3, MBIP, WDR5, YEATS2, CCDC101 and DR1. In the complex, it probably interacts directly with KAT2A, MBIP and WDR5.</text>
</comment>
<dbReference type="FunFam" id="3.40.630.30:FF:000013">
    <property type="entry name" value="cysteine-rich protein 2-binding protein-like"/>
    <property type="match status" value="1"/>
</dbReference>
<feature type="compositionally biased region" description="Basic and acidic residues" evidence="13">
    <location>
        <begin position="307"/>
        <end position="316"/>
    </location>
</feature>
<evidence type="ECO:0000256" key="3">
    <source>
        <dbReference type="ARBA" id="ARBA00022490"/>
    </source>
</evidence>
<feature type="compositionally biased region" description="Basic and acidic residues" evidence="13">
    <location>
        <begin position="265"/>
        <end position="286"/>
    </location>
</feature>
<evidence type="ECO:0000256" key="4">
    <source>
        <dbReference type="ARBA" id="ARBA00022553"/>
    </source>
</evidence>
<evidence type="ECO:0000256" key="6">
    <source>
        <dbReference type="ARBA" id="ARBA00023242"/>
    </source>
</evidence>
<dbReference type="FunFam" id="3.90.980.20:FF:000004">
    <property type="entry name" value="Cysteine-rich protein 2-binding protein-like"/>
    <property type="match status" value="1"/>
</dbReference>
<evidence type="ECO:0000256" key="13">
    <source>
        <dbReference type="SAM" id="MobiDB-lite"/>
    </source>
</evidence>
<keyword evidence="5" id="KW-0007">Acetylation</keyword>
<feature type="region of interest" description="Disordered" evidence="13">
    <location>
        <begin position="1"/>
        <end position="34"/>
    </location>
</feature>
<evidence type="ECO:0000256" key="11">
    <source>
        <dbReference type="ARBA" id="ARBA00079321"/>
    </source>
</evidence>
<dbReference type="GO" id="GO:0140672">
    <property type="term" value="C:ATAC complex"/>
    <property type="evidence" value="ECO:0007669"/>
    <property type="project" value="UniProtKB-ARBA"/>
</dbReference>